<gene>
    <name evidence="3" type="ORF">ECRASSUSDP1_LOCUS5988</name>
</gene>
<comment type="caution">
    <text evidence="3">The sequence shown here is derived from an EMBL/GenBank/DDBJ whole genome shotgun (WGS) entry which is preliminary data.</text>
</comment>
<dbReference type="Proteomes" id="UP001295684">
    <property type="component" value="Unassembled WGS sequence"/>
</dbReference>
<feature type="coiled-coil region" evidence="1">
    <location>
        <begin position="179"/>
        <end position="315"/>
    </location>
</feature>
<keyword evidence="4" id="KW-1185">Reference proteome</keyword>
<protein>
    <submittedName>
        <fullName evidence="3">Uncharacterized protein</fullName>
    </submittedName>
</protein>
<feature type="coiled-coil region" evidence="1">
    <location>
        <begin position="95"/>
        <end position="122"/>
    </location>
</feature>
<evidence type="ECO:0000313" key="4">
    <source>
        <dbReference type="Proteomes" id="UP001295684"/>
    </source>
</evidence>
<proteinExistence type="predicted"/>
<reference evidence="3" key="1">
    <citation type="submission" date="2023-07" db="EMBL/GenBank/DDBJ databases">
        <authorList>
            <consortium name="AG Swart"/>
            <person name="Singh M."/>
            <person name="Singh A."/>
            <person name="Seah K."/>
            <person name="Emmerich C."/>
        </authorList>
    </citation>
    <scope>NUCLEOTIDE SEQUENCE</scope>
    <source>
        <strain evidence="3">DP1</strain>
    </source>
</reference>
<evidence type="ECO:0000256" key="1">
    <source>
        <dbReference type="SAM" id="Coils"/>
    </source>
</evidence>
<dbReference type="EMBL" id="CAMPGE010005801">
    <property type="protein sequence ID" value="CAI2364643.1"/>
    <property type="molecule type" value="Genomic_DNA"/>
</dbReference>
<feature type="region of interest" description="Disordered" evidence="2">
    <location>
        <begin position="23"/>
        <end position="63"/>
    </location>
</feature>
<evidence type="ECO:0000313" key="3">
    <source>
        <dbReference type="EMBL" id="CAI2364643.1"/>
    </source>
</evidence>
<dbReference type="AlphaFoldDB" id="A0AAD1UG88"/>
<evidence type="ECO:0000256" key="2">
    <source>
        <dbReference type="SAM" id="MobiDB-lite"/>
    </source>
</evidence>
<organism evidence="3 4">
    <name type="scientific">Euplotes crassus</name>
    <dbReference type="NCBI Taxonomy" id="5936"/>
    <lineage>
        <taxon>Eukaryota</taxon>
        <taxon>Sar</taxon>
        <taxon>Alveolata</taxon>
        <taxon>Ciliophora</taxon>
        <taxon>Intramacronucleata</taxon>
        <taxon>Spirotrichea</taxon>
        <taxon>Hypotrichia</taxon>
        <taxon>Euplotida</taxon>
        <taxon>Euplotidae</taxon>
        <taxon>Moneuplotes</taxon>
    </lineage>
</organism>
<sequence>MASKEALADLRRKSMRIIQQEENAAANMHRSSKKKLGNDPTFGLTGVDHGGAKTGGRTINETASGRLITEEDVKNRSMYEKSPFGLSIGRIDKKYDHWKTVKERKEKQAQEFESQMEKWKNKEKTREKSYNKYLKAEREKKKTQFHKWGDKRQTAKKYHERTLKDKEDSSYLLYKKEMREFKKKQKEKAEKEYEKMKEDMNTTFMVAGVKEEKQRIRSQQRAQQEYDESKMMLRNLDNKVQTVTNRLNDNFKKRIETLNNQNTRTQEIKVKMNQYEEEKKEKHFLEYLNKQMDYMKRMKKLKKAHKNKIVDKQNKSVDIRNAVNNNKKSKALELEAFKDKVKAKHRKIHNSVSKEQNDFSLSEKVSITNQKRHRHHLKIKNHQKKLQEKFKQSIIDKHLTKTRHKEILQKKKADLMEFSLLKQKEVLYER</sequence>
<keyword evidence="1" id="KW-0175">Coiled coil</keyword>
<name>A0AAD1UG88_EUPCR</name>
<feature type="region of interest" description="Disordered" evidence="2">
    <location>
        <begin position="141"/>
        <end position="162"/>
    </location>
</feature>
<accession>A0AAD1UG88</accession>
<feature type="compositionally biased region" description="Basic and acidic residues" evidence="2">
    <location>
        <begin position="141"/>
        <end position="153"/>
    </location>
</feature>